<evidence type="ECO:0000313" key="8">
    <source>
        <dbReference type="Proteomes" id="UP000478008"/>
    </source>
</evidence>
<evidence type="ECO:0000256" key="4">
    <source>
        <dbReference type="ARBA" id="ARBA00022946"/>
    </source>
</evidence>
<dbReference type="EMBL" id="CABFWN010000001">
    <property type="protein sequence ID" value="VUG16618.1"/>
    <property type="molecule type" value="Genomic_DNA"/>
</dbReference>
<organism evidence="7 8">
    <name type="scientific">Dekkera bruxellensis</name>
    <name type="common">Brettanomyces custersii</name>
    <dbReference type="NCBI Taxonomy" id="5007"/>
    <lineage>
        <taxon>Eukaryota</taxon>
        <taxon>Fungi</taxon>
        <taxon>Dikarya</taxon>
        <taxon>Ascomycota</taxon>
        <taxon>Saccharomycotina</taxon>
        <taxon>Pichiomycetes</taxon>
        <taxon>Pichiales</taxon>
        <taxon>Pichiaceae</taxon>
        <taxon>Brettanomyces</taxon>
    </lineage>
</organism>
<dbReference type="GO" id="GO:0005739">
    <property type="term" value="C:mitochondrion"/>
    <property type="evidence" value="ECO:0007669"/>
    <property type="project" value="UniProtKB-SubCell"/>
</dbReference>
<dbReference type="InterPro" id="IPR012882">
    <property type="entry name" value="Fmp46"/>
</dbReference>
<evidence type="ECO:0000256" key="2">
    <source>
        <dbReference type="ARBA" id="ARBA00004173"/>
    </source>
</evidence>
<dbReference type="PANTHER" id="PTHR28071:SF1">
    <property type="entry name" value="REDOX PROTEIN FMP46, MITOCHONDRIAL-RELATED"/>
    <property type="match status" value="1"/>
</dbReference>
<dbReference type="Pfam" id="PF07955">
    <property type="entry name" value="DUF1687"/>
    <property type="match status" value="1"/>
</dbReference>
<keyword evidence="6" id="KW-0496">Mitochondrion</keyword>
<evidence type="ECO:0000313" key="7">
    <source>
        <dbReference type="EMBL" id="VUG16618.1"/>
    </source>
</evidence>
<dbReference type="AlphaFoldDB" id="A0A7D9CVE6"/>
<accession>A0A7D9CVE6</accession>
<dbReference type="InterPro" id="IPR036249">
    <property type="entry name" value="Thioredoxin-like_sf"/>
</dbReference>
<keyword evidence="5" id="KW-0560">Oxidoreductase</keyword>
<evidence type="ECO:0000256" key="5">
    <source>
        <dbReference type="ARBA" id="ARBA00023002"/>
    </source>
</evidence>
<dbReference type="SUPFAM" id="SSF52833">
    <property type="entry name" value="Thioredoxin-like"/>
    <property type="match status" value="1"/>
</dbReference>
<evidence type="ECO:0000256" key="3">
    <source>
        <dbReference type="ARBA" id="ARBA00009734"/>
    </source>
</evidence>
<comment type="function">
    <text evidence="1">Putative mitochondrial redox protein which could be involved in the reduction of small toxic molecules.</text>
</comment>
<gene>
    <name evidence="7" type="ORF">DEBR0S1_21330G</name>
</gene>
<evidence type="ECO:0000256" key="1">
    <source>
        <dbReference type="ARBA" id="ARBA00002963"/>
    </source>
</evidence>
<keyword evidence="4" id="KW-0809">Transit peptide</keyword>
<dbReference type="PANTHER" id="PTHR28071">
    <property type="entry name" value="REDOX PROTEIN FMP46, MITOCHONDRIAL-RELATED"/>
    <property type="match status" value="1"/>
</dbReference>
<reference evidence="7 8" key="1">
    <citation type="submission" date="2019-07" db="EMBL/GenBank/DDBJ databases">
        <authorList>
            <person name="Friedrich A."/>
            <person name="Schacherer J."/>
        </authorList>
    </citation>
    <scope>NUCLEOTIDE SEQUENCE [LARGE SCALE GENOMIC DNA]</scope>
</reference>
<comment type="subcellular location">
    <subcellularLocation>
        <location evidence="2">Mitochondrion</location>
    </subcellularLocation>
</comment>
<sequence length="179" mass="20522">MSMFRTLAESPSVITLYHYAGNPLSVKMLDILKKERVCKGVKEKNIKHGFLSQIFGDRKKLSSGIYRYKIDVSNSIPTKKQFDLMLTYAATSPAVKKALLSAFPKVTVTSLDNYSYAKAFPPEALHQDQTPKSQEYMIKHNFFVPPLAVDWEHRYLVSDSEDLKRLLQKYHTDSKITNN</sequence>
<comment type="similarity">
    <text evidence="3">Belongs to the FMP46 family.</text>
</comment>
<evidence type="ECO:0000256" key="6">
    <source>
        <dbReference type="ARBA" id="ARBA00023128"/>
    </source>
</evidence>
<keyword evidence="8" id="KW-1185">Reference proteome</keyword>
<dbReference type="Gene3D" id="3.40.30.10">
    <property type="entry name" value="Glutaredoxin"/>
    <property type="match status" value="1"/>
</dbReference>
<protein>
    <submittedName>
        <fullName evidence="7">DEBR0S1_21330g1_1</fullName>
    </submittedName>
</protein>
<name>A0A7D9CVE6_DEKBR</name>
<proteinExistence type="inferred from homology"/>
<dbReference type="GO" id="GO:0016491">
    <property type="term" value="F:oxidoreductase activity"/>
    <property type="evidence" value="ECO:0007669"/>
    <property type="project" value="UniProtKB-KW"/>
</dbReference>
<dbReference type="Proteomes" id="UP000478008">
    <property type="component" value="Unassembled WGS sequence"/>
</dbReference>